<evidence type="ECO:0000313" key="2">
    <source>
        <dbReference type="Proteomes" id="UP000030762"/>
    </source>
</evidence>
<dbReference type="InParanoid" id="T0QKU9"/>
<gene>
    <name evidence="1" type="ORF">SDRG_07053</name>
</gene>
<dbReference type="Gene3D" id="3.80.10.10">
    <property type="entry name" value="Ribonuclease Inhibitor"/>
    <property type="match status" value="1"/>
</dbReference>
<proteinExistence type="predicted"/>
<evidence type="ECO:0008006" key="3">
    <source>
        <dbReference type="Google" id="ProtNLM"/>
    </source>
</evidence>
<reference evidence="1 2" key="1">
    <citation type="submission" date="2012-04" db="EMBL/GenBank/DDBJ databases">
        <title>The Genome Sequence of Saprolegnia declina VS20.</title>
        <authorList>
            <consortium name="The Broad Institute Genome Sequencing Platform"/>
            <person name="Russ C."/>
            <person name="Nusbaum C."/>
            <person name="Tyler B."/>
            <person name="van West P."/>
            <person name="Dieguez-Uribeondo J."/>
            <person name="de Bruijn I."/>
            <person name="Tripathy S."/>
            <person name="Jiang R."/>
            <person name="Young S.K."/>
            <person name="Zeng Q."/>
            <person name="Gargeya S."/>
            <person name="Fitzgerald M."/>
            <person name="Haas B."/>
            <person name="Abouelleil A."/>
            <person name="Alvarado L."/>
            <person name="Arachchi H.M."/>
            <person name="Berlin A."/>
            <person name="Chapman S.B."/>
            <person name="Goldberg J."/>
            <person name="Griggs A."/>
            <person name="Gujja S."/>
            <person name="Hansen M."/>
            <person name="Howarth C."/>
            <person name="Imamovic A."/>
            <person name="Larimer J."/>
            <person name="McCowen C."/>
            <person name="Montmayeur A."/>
            <person name="Murphy C."/>
            <person name="Neiman D."/>
            <person name="Pearson M."/>
            <person name="Priest M."/>
            <person name="Roberts A."/>
            <person name="Saif S."/>
            <person name="Shea T."/>
            <person name="Sisk P."/>
            <person name="Sykes S."/>
            <person name="Wortman J."/>
            <person name="Nusbaum C."/>
            <person name="Birren B."/>
        </authorList>
    </citation>
    <scope>NUCLEOTIDE SEQUENCE [LARGE SCALE GENOMIC DNA]</scope>
    <source>
        <strain evidence="1 2">VS20</strain>
    </source>
</reference>
<keyword evidence="2" id="KW-1185">Reference proteome</keyword>
<dbReference type="EMBL" id="JH767151">
    <property type="protein sequence ID" value="EQC35341.1"/>
    <property type="molecule type" value="Genomic_DNA"/>
</dbReference>
<name>T0QKU9_SAPDV</name>
<organism evidence="1 2">
    <name type="scientific">Saprolegnia diclina (strain VS20)</name>
    <dbReference type="NCBI Taxonomy" id="1156394"/>
    <lineage>
        <taxon>Eukaryota</taxon>
        <taxon>Sar</taxon>
        <taxon>Stramenopiles</taxon>
        <taxon>Oomycota</taxon>
        <taxon>Saprolegniomycetes</taxon>
        <taxon>Saprolegniales</taxon>
        <taxon>Saprolegniaceae</taxon>
        <taxon>Saprolegnia</taxon>
    </lineage>
</organism>
<dbReference type="RefSeq" id="XP_008611091.1">
    <property type="nucleotide sequence ID" value="XM_008612869.1"/>
</dbReference>
<dbReference type="Proteomes" id="UP000030762">
    <property type="component" value="Unassembled WGS sequence"/>
</dbReference>
<dbReference type="SUPFAM" id="SSF52047">
    <property type="entry name" value="RNI-like"/>
    <property type="match status" value="1"/>
</dbReference>
<protein>
    <recommendedName>
        <fullName evidence="3">F-box domain-containing protein</fullName>
    </recommendedName>
</protein>
<dbReference type="VEuPathDB" id="FungiDB:SDRG_07053"/>
<evidence type="ECO:0000313" key="1">
    <source>
        <dbReference type="EMBL" id="EQC35341.1"/>
    </source>
</evidence>
<dbReference type="OMA" id="VEAWANE"/>
<dbReference type="InterPro" id="IPR032675">
    <property type="entry name" value="LRR_dom_sf"/>
</dbReference>
<accession>T0QKU9</accession>
<dbReference type="AlphaFoldDB" id="T0QKU9"/>
<sequence>MSKRPCKAPLVVVHHAGIVAHIAQCLALTKDVLSLLEALPRRALDAPLVALRTLVATPNALDDEHWPHVCIEDIDCPSIPTVLTALPTFCSVHVKYFGKLSDKLRDASSAPARAPHAAAIDVATKWGHKITSFDATLGPKANQVDALTRIIRLCTGLVSIYARPVGRLDPSGAQDTSFLAAVLHAATHAEHVALFSPDEAEYNCGDWRPLLGTSNSRAFVSTLVDVSALSVLTLAANFEADYSFALTLLPRLVKLQELTLDRCMLEPMPSLRHTPCRLRKLTLLFCTIDDGVCLDLFDWASQSPRLETIWLNNCDTVSSKPVLFGRYLRRWIAAGVTSVTLESCELNEPSVIAIAAALCDAHRASPFELNFGGSTERLRDEWYEVLLEALATCTGVSIQGLLLPYDQVAPVEAWANELHLRTSRAQQLLPSGLRVERGS</sequence>
<dbReference type="GeneID" id="19947780"/>